<feature type="compositionally biased region" description="Low complexity" evidence="4">
    <location>
        <begin position="222"/>
        <end position="235"/>
    </location>
</feature>
<dbReference type="InterPro" id="IPR013783">
    <property type="entry name" value="Ig-like_fold"/>
</dbReference>
<keyword evidence="1" id="KW-0677">Repeat</keyword>
<evidence type="ECO:0000256" key="1">
    <source>
        <dbReference type="ARBA" id="ARBA00022737"/>
    </source>
</evidence>
<evidence type="ECO:0000256" key="2">
    <source>
        <dbReference type="ARBA" id="ARBA00023295"/>
    </source>
</evidence>
<dbReference type="InterPro" id="IPR036116">
    <property type="entry name" value="FN3_sf"/>
</dbReference>
<dbReference type="SUPFAM" id="SSF49265">
    <property type="entry name" value="Fibronectin type III"/>
    <property type="match status" value="1"/>
</dbReference>
<dbReference type="PROSITE" id="PS50853">
    <property type="entry name" value="FN3"/>
    <property type="match status" value="1"/>
</dbReference>
<keyword evidence="2" id="KW-0326">Glycosidase</keyword>
<dbReference type="InterPro" id="IPR003961">
    <property type="entry name" value="FN3_dom"/>
</dbReference>
<accession>A0A8J3VLL8</accession>
<keyword evidence="3" id="KW-0624">Polysaccharide degradation</keyword>
<dbReference type="GO" id="GO:0000272">
    <property type="term" value="P:polysaccharide catabolic process"/>
    <property type="evidence" value="ECO:0007669"/>
    <property type="project" value="UniProtKB-KW"/>
</dbReference>
<dbReference type="AlphaFoldDB" id="A0A8J3VLL8"/>
<dbReference type="PANTHER" id="PTHR13817">
    <property type="entry name" value="TITIN"/>
    <property type="match status" value="1"/>
</dbReference>
<name>A0A8J3VLL8_9ACTN</name>
<keyword evidence="7" id="KW-1185">Reference proteome</keyword>
<keyword evidence="3" id="KW-0119">Carbohydrate metabolism</keyword>
<comment type="caution">
    <text evidence="6">The sequence shown here is derived from an EMBL/GenBank/DDBJ whole genome shotgun (WGS) entry which is preliminary data.</text>
</comment>
<protein>
    <recommendedName>
        <fullName evidence="5">Fibronectin type-III domain-containing protein</fullName>
    </recommendedName>
</protein>
<dbReference type="CDD" id="cd00063">
    <property type="entry name" value="FN3"/>
    <property type="match status" value="1"/>
</dbReference>
<evidence type="ECO:0000313" key="6">
    <source>
        <dbReference type="EMBL" id="GIH10975.1"/>
    </source>
</evidence>
<evidence type="ECO:0000256" key="3">
    <source>
        <dbReference type="ARBA" id="ARBA00023326"/>
    </source>
</evidence>
<evidence type="ECO:0000259" key="5">
    <source>
        <dbReference type="PROSITE" id="PS50853"/>
    </source>
</evidence>
<dbReference type="EMBL" id="BONY01000114">
    <property type="protein sequence ID" value="GIH10975.1"/>
    <property type="molecule type" value="Genomic_DNA"/>
</dbReference>
<dbReference type="PANTHER" id="PTHR13817:SF172">
    <property type="entry name" value="IG-LIKE DOMAIN-CONTAINING PROTEIN"/>
    <property type="match status" value="1"/>
</dbReference>
<feature type="domain" description="Fibronectin type-III" evidence="5">
    <location>
        <begin position="255"/>
        <end position="342"/>
    </location>
</feature>
<dbReference type="Gene3D" id="2.60.40.10">
    <property type="entry name" value="Immunoglobulins"/>
    <property type="match status" value="1"/>
</dbReference>
<reference evidence="6" key="1">
    <citation type="submission" date="2021-01" db="EMBL/GenBank/DDBJ databases">
        <title>Whole genome shotgun sequence of Rhizocola hellebori NBRC 109834.</title>
        <authorList>
            <person name="Komaki H."/>
            <person name="Tamura T."/>
        </authorList>
    </citation>
    <scope>NUCLEOTIDE SEQUENCE</scope>
    <source>
        <strain evidence="6">NBRC 109834</strain>
    </source>
</reference>
<sequence>MPVTGDFDTHESAVKLGELLADLTPGLTAAEIHAVIAARLEQSDDDPRLASLVADGHDFAAKWTALAQGQPLPGPAWETVVLPAVVAFSSQQTLKAHLERATSLWMSTHPDEGEALPAVDAEGQAMAAHDVRLGIPDGHSGQHPVLTLFPTDDLTAPAATQRWPRSLVALALVALAVAGGFWWLDHGLTSAGQPQVMSPAGVGQPQPQSTGPRTTRAPVMPSAPGAGPAEPTAPSTLAAPTPTWAGTGPVVAPTAPLGLTVRGTTSTTVHLSWLPPVDPGSGGVSHYRILRDGADAGWTVNNRVAVNQLTPGASYTFGIVAYNSAGLASPSSETVNATTMSVVSPTATPPPVAVLSISPRPAIKLGDPFAVTGTGWPCFAPSTVRVLLGGRAVALATLDDLGAFAVAIEVNATNPAAPEVRALDGGDPIVLVKGVLPVVAELATQPSCAINLRQSTQINFR</sequence>
<proteinExistence type="predicted"/>
<dbReference type="InterPro" id="IPR050964">
    <property type="entry name" value="Striated_Muscle_Regulatory"/>
</dbReference>
<feature type="region of interest" description="Disordered" evidence="4">
    <location>
        <begin position="195"/>
        <end position="235"/>
    </location>
</feature>
<dbReference type="Pfam" id="PF00041">
    <property type="entry name" value="fn3"/>
    <property type="match status" value="1"/>
</dbReference>
<dbReference type="Proteomes" id="UP000612899">
    <property type="component" value="Unassembled WGS sequence"/>
</dbReference>
<keyword evidence="2" id="KW-0378">Hydrolase</keyword>
<dbReference type="SMART" id="SM00060">
    <property type="entry name" value="FN3"/>
    <property type="match status" value="1"/>
</dbReference>
<gene>
    <name evidence="6" type="ORF">Rhe02_90420</name>
</gene>
<evidence type="ECO:0000256" key="4">
    <source>
        <dbReference type="SAM" id="MobiDB-lite"/>
    </source>
</evidence>
<dbReference type="GO" id="GO:0016798">
    <property type="term" value="F:hydrolase activity, acting on glycosyl bonds"/>
    <property type="evidence" value="ECO:0007669"/>
    <property type="project" value="UniProtKB-KW"/>
</dbReference>
<evidence type="ECO:0000313" key="7">
    <source>
        <dbReference type="Proteomes" id="UP000612899"/>
    </source>
</evidence>
<organism evidence="6 7">
    <name type="scientific">Rhizocola hellebori</name>
    <dbReference type="NCBI Taxonomy" id="1392758"/>
    <lineage>
        <taxon>Bacteria</taxon>
        <taxon>Bacillati</taxon>
        <taxon>Actinomycetota</taxon>
        <taxon>Actinomycetes</taxon>
        <taxon>Micromonosporales</taxon>
        <taxon>Micromonosporaceae</taxon>
        <taxon>Rhizocola</taxon>
    </lineage>
</organism>